<dbReference type="InterPro" id="IPR001761">
    <property type="entry name" value="Peripla_BP/Lac1_sug-bd_dom"/>
</dbReference>
<proteinExistence type="predicted"/>
<sequence length="330" mass="37162">MKKLTIVDIAKMAGVNPSTVSRVLNNDDRISQETKFKVNQIIEQTGFEKNKIASALRSSNSKNIGIIIPNLKNPFYNQLLSSMHQTVAKLGYQDLILDFMHDKNYLTNMVSWLKNNKIDGLVFTSEQINSELEAMLVKLNIPIMLVATSHNQIFSHAIIDNFSAMKEITQAMLDSGKNNLAMVSFKRTDIIAGLNRQDGYIKANENNNFTDNIKRIVEISHSSFDNGYQAAKQIIESDKNINGIVCGSDLLAVGVINYILDQNLRIPEDIAVSGFDNLDFSRYCRPKISTIDQNLEYLGRIAIQNLINEIKTGEKTFTSVEYKLISRESI</sequence>
<feature type="domain" description="HTH lacI-type" evidence="4">
    <location>
        <begin position="4"/>
        <end position="58"/>
    </location>
</feature>
<dbReference type="GO" id="GO:0003700">
    <property type="term" value="F:DNA-binding transcription factor activity"/>
    <property type="evidence" value="ECO:0007669"/>
    <property type="project" value="TreeGrafter"/>
</dbReference>
<dbReference type="Gene3D" id="3.40.50.2300">
    <property type="match status" value="2"/>
</dbReference>
<dbReference type="Gene3D" id="1.10.260.40">
    <property type="entry name" value="lambda repressor-like DNA-binding domains"/>
    <property type="match status" value="1"/>
</dbReference>
<evidence type="ECO:0000313" key="6">
    <source>
        <dbReference type="Proteomes" id="UP000254792"/>
    </source>
</evidence>
<gene>
    <name evidence="5" type="primary">lacI</name>
    <name evidence="5" type="ORF">SALLE_v1c10260</name>
</gene>
<name>A0A345Z517_9MOLU</name>
<dbReference type="EMBL" id="CP031376">
    <property type="protein sequence ID" value="AXK51696.1"/>
    <property type="molecule type" value="Genomic_DNA"/>
</dbReference>
<keyword evidence="2" id="KW-0238">DNA-binding</keyword>
<dbReference type="SMART" id="SM00354">
    <property type="entry name" value="HTH_LACI"/>
    <property type="match status" value="1"/>
</dbReference>
<accession>A0A345Z517</accession>
<dbReference type="InterPro" id="IPR028082">
    <property type="entry name" value="Peripla_BP_I"/>
</dbReference>
<protein>
    <submittedName>
        <fullName evidence="5">LacI family transcriptional regulator</fullName>
    </submittedName>
</protein>
<keyword evidence="6" id="KW-1185">Reference proteome</keyword>
<evidence type="ECO:0000313" key="5">
    <source>
        <dbReference type="EMBL" id="AXK51696.1"/>
    </source>
</evidence>
<evidence type="ECO:0000256" key="1">
    <source>
        <dbReference type="ARBA" id="ARBA00023015"/>
    </source>
</evidence>
<dbReference type="Proteomes" id="UP000254792">
    <property type="component" value="Chromosome"/>
</dbReference>
<dbReference type="KEGG" id="salx:SALLE_v1c10260"/>
<dbReference type="SUPFAM" id="SSF47413">
    <property type="entry name" value="lambda repressor-like DNA-binding domains"/>
    <property type="match status" value="1"/>
</dbReference>
<keyword evidence="1" id="KW-0805">Transcription regulation</keyword>
<dbReference type="PRINTS" id="PR00036">
    <property type="entry name" value="HTHLACI"/>
</dbReference>
<reference evidence="5 6" key="1">
    <citation type="submission" date="2018-07" db="EMBL/GenBank/DDBJ databases">
        <title>Complete genome sequence of Spiroplasma alleghenense PLHS-1 (ATCC 51752).</title>
        <authorList>
            <person name="Chou L."/>
            <person name="Lee T.-Y."/>
            <person name="Tsai Y.-M."/>
            <person name="Kuo C.-H."/>
        </authorList>
    </citation>
    <scope>NUCLEOTIDE SEQUENCE [LARGE SCALE GENOMIC DNA]</scope>
    <source>
        <strain evidence="5 6">PLHS-1</strain>
    </source>
</reference>
<dbReference type="PROSITE" id="PS50932">
    <property type="entry name" value="HTH_LACI_2"/>
    <property type="match status" value="1"/>
</dbReference>
<dbReference type="InterPro" id="IPR010982">
    <property type="entry name" value="Lambda_DNA-bd_dom_sf"/>
</dbReference>
<dbReference type="Pfam" id="PF00356">
    <property type="entry name" value="LacI"/>
    <property type="match status" value="1"/>
</dbReference>
<dbReference type="CDD" id="cd01392">
    <property type="entry name" value="HTH_LacI"/>
    <property type="match status" value="1"/>
</dbReference>
<organism evidence="5 6">
    <name type="scientific">Spiroplasma alleghenense</name>
    <dbReference type="NCBI Taxonomy" id="216931"/>
    <lineage>
        <taxon>Bacteria</taxon>
        <taxon>Bacillati</taxon>
        <taxon>Mycoplasmatota</taxon>
        <taxon>Mollicutes</taxon>
        <taxon>Entomoplasmatales</taxon>
        <taxon>Spiroplasmataceae</taxon>
        <taxon>Spiroplasma</taxon>
    </lineage>
</organism>
<dbReference type="InterPro" id="IPR000843">
    <property type="entry name" value="HTH_LacI"/>
</dbReference>
<dbReference type="AlphaFoldDB" id="A0A345Z517"/>
<dbReference type="GO" id="GO:0000976">
    <property type="term" value="F:transcription cis-regulatory region binding"/>
    <property type="evidence" value="ECO:0007669"/>
    <property type="project" value="TreeGrafter"/>
</dbReference>
<evidence type="ECO:0000256" key="3">
    <source>
        <dbReference type="ARBA" id="ARBA00023163"/>
    </source>
</evidence>
<evidence type="ECO:0000259" key="4">
    <source>
        <dbReference type="PROSITE" id="PS50932"/>
    </source>
</evidence>
<keyword evidence="3" id="KW-0804">Transcription</keyword>
<dbReference type="Pfam" id="PF00532">
    <property type="entry name" value="Peripla_BP_1"/>
    <property type="match status" value="1"/>
</dbReference>
<dbReference type="CDD" id="cd06267">
    <property type="entry name" value="PBP1_LacI_sugar_binding-like"/>
    <property type="match status" value="1"/>
</dbReference>
<dbReference type="PANTHER" id="PTHR30146">
    <property type="entry name" value="LACI-RELATED TRANSCRIPTIONAL REPRESSOR"/>
    <property type="match status" value="1"/>
</dbReference>
<dbReference type="PANTHER" id="PTHR30146:SF109">
    <property type="entry name" value="HTH-TYPE TRANSCRIPTIONAL REGULATOR GALS"/>
    <property type="match status" value="1"/>
</dbReference>
<dbReference type="RefSeq" id="WP_162807968.1">
    <property type="nucleotide sequence ID" value="NZ_CP031376.1"/>
</dbReference>
<dbReference type="SUPFAM" id="SSF53822">
    <property type="entry name" value="Periplasmic binding protein-like I"/>
    <property type="match status" value="1"/>
</dbReference>
<evidence type="ECO:0000256" key="2">
    <source>
        <dbReference type="ARBA" id="ARBA00023125"/>
    </source>
</evidence>